<organism evidence="1 2">
    <name type="scientific">Aureispira anguillae</name>
    <dbReference type="NCBI Taxonomy" id="2864201"/>
    <lineage>
        <taxon>Bacteria</taxon>
        <taxon>Pseudomonadati</taxon>
        <taxon>Bacteroidota</taxon>
        <taxon>Saprospiria</taxon>
        <taxon>Saprospirales</taxon>
        <taxon>Saprospiraceae</taxon>
        <taxon>Aureispira</taxon>
    </lineage>
</organism>
<evidence type="ECO:0000313" key="2">
    <source>
        <dbReference type="Proteomes" id="UP001060919"/>
    </source>
</evidence>
<reference evidence="1" key="1">
    <citation type="submission" date="2022-09" db="EMBL/GenBank/DDBJ databases">
        <title>Aureispira anguillicida sp. nov., isolated from Leptocephalus of Japanese eel Anguilla japonica.</title>
        <authorList>
            <person name="Yuasa K."/>
            <person name="Mekata T."/>
            <person name="Ikunari K."/>
        </authorList>
    </citation>
    <scope>NUCLEOTIDE SEQUENCE</scope>
    <source>
        <strain evidence="1">EL160426</strain>
    </source>
</reference>
<dbReference type="KEGG" id="aup:AsAng_0005150"/>
<evidence type="ECO:0000313" key="1">
    <source>
        <dbReference type="EMBL" id="BDS09810.1"/>
    </source>
</evidence>
<proteinExistence type="predicted"/>
<dbReference type="Proteomes" id="UP001060919">
    <property type="component" value="Chromosome"/>
</dbReference>
<sequence>MQKKYLYQIRVNELRLKQKIASNFPHFYNPASMLFLLTIAFDTSNNQLLIVPNTKNSISKYITFIEKNNERILKKFRLNYPFAQVPKEKLHFLFFLVELNDESPKLSSVLQEISKAFQTKDSMPSTFPFESQQIIHQAQKIFKKLQSPHCIILNQTIDLPTTHHPLSIALSNDVIQLKLSMHELF</sequence>
<dbReference type="RefSeq" id="WP_264791170.1">
    <property type="nucleotide sequence ID" value="NZ_AP026867.1"/>
</dbReference>
<gene>
    <name evidence="1" type="ORF">AsAng_0005150</name>
</gene>
<keyword evidence="2" id="KW-1185">Reference proteome</keyword>
<dbReference type="EMBL" id="AP026867">
    <property type="protein sequence ID" value="BDS09810.1"/>
    <property type="molecule type" value="Genomic_DNA"/>
</dbReference>
<protein>
    <submittedName>
        <fullName evidence="1">Uncharacterized protein</fullName>
    </submittedName>
</protein>
<accession>A0A915YB37</accession>
<dbReference type="AlphaFoldDB" id="A0A915YB37"/>
<name>A0A915YB37_9BACT</name>